<keyword evidence="3" id="KW-1185">Reference proteome</keyword>
<dbReference type="AlphaFoldDB" id="A0A1Z1WCP3"/>
<organism evidence="2 3">
    <name type="scientific">Streptomyces alboflavus</name>
    <dbReference type="NCBI Taxonomy" id="67267"/>
    <lineage>
        <taxon>Bacteria</taxon>
        <taxon>Bacillati</taxon>
        <taxon>Actinomycetota</taxon>
        <taxon>Actinomycetes</taxon>
        <taxon>Kitasatosporales</taxon>
        <taxon>Streptomycetaceae</taxon>
        <taxon>Streptomyces</taxon>
    </lineage>
</organism>
<evidence type="ECO:0000256" key="1">
    <source>
        <dbReference type="SAM" id="MobiDB-lite"/>
    </source>
</evidence>
<reference evidence="2 3" key="1">
    <citation type="submission" date="2017-05" db="EMBL/GenBank/DDBJ databases">
        <title>Streptomyces alboflavus Genome sequencing and assembly.</title>
        <authorList>
            <person name="Wang Y."/>
            <person name="Du B."/>
            <person name="Ding Y."/>
            <person name="Liu H."/>
            <person name="Hou Q."/>
            <person name="Liu K."/>
            <person name="Wang C."/>
            <person name="Yao L."/>
        </authorList>
    </citation>
    <scope>NUCLEOTIDE SEQUENCE [LARGE SCALE GENOMIC DNA]</scope>
    <source>
        <strain evidence="2 3">MDJK44</strain>
    </source>
</reference>
<evidence type="ECO:0000313" key="2">
    <source>
        <dbReference type="EMBL" id="ARX84204.1"/>
    </source>
</evidence>
<gene>
    <name evidence="2" type="ORF">SMD44_03642</name>
</gene>
<feature type="region of interest" description="Disordered" evidence="1">
    <location>
        <begin position="1"/>
        <end position="52"/>
    </location>
</feature>
<proteinExistence type="predicted"/>
<feature type="compositionally biased region" description="Basic and acidic residues" evidence="1">
    <location>
        <begin position="25"/>
        <end position="34"/>
    </location>
</feature>
<evidence type="ECO:0000313" key="3">
    <source>
        <dbReference type="Proteomes" id="UP000195880"/>
    </source>
</evidence>
<dbReference type="EMBL" id="CP021748">
    <property type="protein sequence ID" value="ARX84204.1"/>
    <property type="molecule type" value="Genomic_DNA"/>
</dbReference>
<sequence length="52" mass="5137">MREEGGGSAEQVLGEVAGQGMSYDGGRDTARQPGRDGGGQALDVAFGEGGVP</sequence>
<dbReference type="Proteomes" id="UP000195880">
    <property type="component" value="Chromosome"/>
</dbReference>
<accession>A0A1Z1WCP3</accession>
<name>A0A1Z1WCP3_9ACTN</name>
<dbReference type="KEGG" id="salf:SMD44_03642"/>
<protein>
    <submittedName>
        <fullName evidence="2">Uncharacterized protein</fullName>
    </submittedName>
</protein>